<dbReference type="InterPro" id="IPR001645">
    <property type="entry name" value="Folylpolyglutamate_synth"/>
</dbReference>
<dbReference type="PIRSF" id="PIRSF001563">
    <property type="entry name" value="Folylpolyglu_synth"/>
    <property type="match status" value="1"/>
</dbReference>
<keyword evidence="4" id="KW-0436">Ligase</keyword>
<dbReference type="SUPFAM" id="SSF53244">
    <property type="entry name" value="MurD-like peptide ligases, peptide-binding domain"/>
    <property type="match status" value="1"/>
</dbReference>
<dbReference type="InterPro" id="IPR036615">
    <property type="entry name" value="Mur_ligase_C_dom_sf"/>
</dbReference>
<comment type="caution">
    <text evidence="13">The sequence shown here is derived from an EMBL/GenBank/DDBJ whole genome shotgun (WGS) entry which is preliminary data.</text>
</comment>
<dbReference type="GO" id="GO:0008841">
    <property type="term" value="F:dihydrofolate synthase activity"/>
    <property type="evidence" value="ECO:0007669"/>
    <property type="project" value="TreeGrafter"/>
</dbReference>
<reference evidence="13 14" key="1">
    <citation type="journal article" date="2013" name="PLoS ONE">
        <title>Identification and characterization of three novel lipases belonging to families II and V from Anaerovibrio lipolyticus 5ST.</title>
        <authorList>
            <person name="Prive F."/>
            <person name="Kaderbhai N.N."/>
            <person name="Girdwood S."/>
            <person name="Worgan H.J."/>
            <person name="Pinloche E."/>
            <person name="Scollan N.D."/>
            <person name="Huws S.A."/>
            <person name="Newbold C.J."/>
        </authorList>
    </citation>
    <scope>NUCLEOTIDE SEQUENCE [LARGE SCALE GENOMIC DNA]</scope>
    <source>
        <strain evidence="13 14">5S</strain>
    </source>
</reference>
<accession>A0A0B2JT18</accession>
<proteinExistence type="inferred from homology"/>
<dbReference type="InterPro" id="IPR004101">
    <property type="entry name" value="Mur_ligase_C"/>
</dbReference>
<keyword evidence="7" id="KW-0067">ATP-binding</keyword>
<comment type="catalytic activity">
    <reaction evidence="10">
        <text>(6S)-5,6,7,8-tetrahydrofolyl-(gamma-L-Glu)(n) + L-glutamate + ATP = (6S)-5,6,7,8-tetrahydrofolyl-(gamma-L-Glu)(n+1) + ADP + phosphate + H(+)</text>
        <dbReference type="Rhea" id="RHEA:10580"/>
        <dbReference type="Rhea" id="RHEA-COMP:14738"/>
        <dbReference type="Rhea" id="RHEA-COMP:14740"/>
        <dbReference type="ChEBI" id="CHEBI:15378"/>
        <dbReference type="ChEBI" id="CHEBI:29985"/>
        <dbReference type="ChEBI" id="CHEBI:30616"/>
        <dbReference type="ChEBI" id="CHEBI:43474"/>
        <dbReference type="ChEBI" id="CHEBI:141005"/>
        <dbReference type="ChEBI" id="CHEBI:456216"/>
        <dbReference type="EC" id="6.3.2.17"/>
    </reaction>
</comment>
<dbReference type="EC" id="6.3.2.17" evidence="3"/>
<dbReference type="Proteomes" id="UP000030993">
    <property type="component" value="Unassembled WGS sequence"/>
</dbReference>
<evidence type="ECO:0000313" key="13">
    <source>
        <dbReference type="EMBL" id="KHM51485.1"/>
    </source>
</evidence>
<dbReference type="Pfam" id="PF02875">
    <property type="entry name" value="Mur_ligase_C"/>
    <property type="match status" value="1"/>
</dbReference>
<protein>
    <recommendedName>
        <fullName evidence="3">tetrahydrofolate synthase</fullName>
        <ecNumber evidence="3">6.3.2.17</ecNumber>
    </recommendedName>
    <alternativeName>
        <fullName evidence="9">Tetrahydrofolylpolyglutamate synthase</fullName>
    </alternativeName>
</protein>
<dbReference type="GO" id="GO:0005737">
    <property type="term" value="C:cytoplasm"/>
    <property type="evidence" value="ECO:0007669"/>
    <property type="project" value="TreeGrafter"/>
</dbReference>
<keyword evidence="5" id="KW-0479">Metal-binding</keyword>
<dbReference type="PROSITE" id="PS01012">
    <property type="entry name" value="FOLYLPOLYGLU_SYNT_2"/>
    <property type="match status" value="1"/>
</dbReference>
<evidence type="ECO:0000256" key="1">
    <source>
        <dbReference type="ARBA" id="ARBA00001946"/>
    </source>
</evidence>
<dbReference type="InterPro" id="IPR013221">
    <property type="entry name" value="Mur_ligase_cen"/>
</dbReference>
<organism evidence="13 14">
    <name type="scientific">Anaerovibrio lipolyticus</name>
    <dbReference type="NCBI Taxonomy" id="82374"/>
    <lineage>
        <taxon>Bacteria</taxon>
        <taxon>Bacillati</taxon>
        <taxon>Bacillota</taxon>
        <taxon>Negativicutes</taxon>
        <taxon>Selenomonadales</taxon>
        <taxon>Selenomonadaceae</taxon>
        <taxon>Anaerovibrio</taxon>
    </lineage>
</organism>
<feature type="domain" description="Mur ligase C-terminal" evidence="11">
    <location>
        <begin position="341"/>
        <end position="465"/>
    </location>
</feature>
<dbReference type="SUPFAM" id="SSF53623">
    <property type="entry name" value="MurD-like peptide ligases, catalytic domain"/>
    <property type="match status" value="1"/>
</dbReference>
<evidence type="ECO:0000256" key="4">
    <source>
        <dbReference type="ARBA" id="ARBA00022598"/>
    </source>
</evidence>
<feature type="domain" description="Mur ligase central" evidence="12">
    <location>
        <begin position="44"/>
        <end position="315"/>
    </location>
</feature>
<gene>
    <name evidence="13" type="ORF">NZ47_10285</name>
</gene>
<dbReference type="GO" id="GO:0005524">
    <property type="term" value="F:ATP binding"/>
    <property type="evidence" value="ECO:0007669"/>
    <property type="project" value="UniProtKB-KW"/>
</dbReference>
<evidence type="ECO:0000256" key="7">
    <source>
        <dbReference type="ARBA" id="ARBA00022840"/>
    </source>
</evidence>
<evidence type="ECO:0000256" key="5">
    <source>
        <dbReference type="ARBA" id="ARBA00022723"/>
    </source>
</evidence>
<dbReference type="AlphaFoldDB" id="A0A0B2JT18"/>
<dbReference type="Gene3D" id="3.90.190.20">
    <property type="entry name" value="Mur ligase, C-terminal domain"/>
    <property type="match status" value="1"/>
</dbReference>
<keyword evidence="14" id="KW-1185">Reference proteome</keyword>
<comment type="similarity">
    <text evidence="2">Belongs to the folylpolyglutamate synthase family.</text>
</comment>
<dbReference type="eggNOG" id="COG0285">
    <property type="taxonomic scope" value="Bacteria"/>
</dbReference>
<name>A0A0B2JT18_9FIRM</name>
<evidence type="ECO:0000313" key="14">
    <source>
        <dbReference type="Proteomes" id="UP000030993"/>
    </source>
</evidence>
<dbReference type="GO" id="GO:0046872">
    <property type="term" value="F:metal ion binding"/>
    <property type="evidence" value="ECO:0007669"/>
    <property type="project" value="UniProtKB-KW"/>
</dbReference>
<dbReference type="FunFam" id="3.40.1190.10:FF:000011">
    <property type="entry name" value="Folylpolyglutamate synthase/dihydrofolate synthase"/>
    <property type="match status" value="1"/>
</dbReference>
<dbReference type="GO" id="GO:0004326">
    <property type="term" value="F:tetrahydrofolylpolyglutamate synthase activity"/>
    <property type="evidence" value="ECO:0007669"/>
    <property type="project" value="UniProtKB-EC"/>
</dbReference>
<evidence type="ECO:0000256" key="3">
    <source>
        <dbReference type="ARBA" id="ARBA00013025"/>
    </source>
</evidence>
<dbReference type="NCBIfam" id="TIGR01499">
    <property type="entry name" value="folC"/>
    <property type="match status" value="1"/>
</dbReference>
<evidence type="ECO:0000259" key="11">
    <source>
        <dbReference type="Pfam" id="PF02875"/>
    </source>
</evidence>
<evidence type="ECO:0000259" key="12">
    <source>
        <dbReference type="Pfam" id="PF08245"/>
    </source>
</evidence>
<keyword evidence="8" id="KW-0460">Magnesium</keyword>
<dbReference type="InterPro" id="IPR036565">
    <property type="entry name" value="Mur-like_cat_sf"/>
</dbReference>
<dbReference type="Gene3D" id="3.40.1190.10">
    <property type="entry name" value="Mur-like, catalytic domain"/>
    <property type="match status" value="1"/>
</dbReference>
<sequence>MNYSESLQYLEELNVFGMNLGLGRIKKLLELMGNPQNKYKTVHITGTNGKGSVTCMLAEILKKSGISVGMYTSPHLDSYTERVIINGNEISREKMAAAITVVSDLCDFMVGEGDEHPTQFEVLTAAAFYIFMKEKVEYAVIEVGLGGLLDSTNVITPEVSVITNVSFEHADKCGGTLEGIAKHKAGIIKPGVPVITGADGMALEIIQRVAADNKADIYIAGKDFEARPIKPLGQLSIPPNLGNTSVGNMSPSMIDLQIEALSALPYGRCESEGNTVRTQLVEFASHNDQMASLDYKLALMGLHQVENSSLAAAAAMLLAVNDLRITQRALKKAMADVQWPGRFEVMSCNGYELIIDGAHNPAGIRTLRDSLDYYYPDKKRIFVLGILRDKDFEGMLEILLRPEDRVIFTTPSSERAADPVELLECAKVAAKEAIGDPQKALEHGMELAKNATGESEGTESDTILICAGSLYLIGYLRTLLK</sequence>
<comment type="cofactor">
    <cofactor evidence="1">
        <name>Mg(2+)</name>
        <dbReference type="ChEBI" id="CHEBI:18420"/>
    </cofactor>
</comment>
<evidence type="ECO:0000256" key="8">
    <source>
        <dbReference type="ARBA" id="ARBA00022842"/>
    </source>
</evidence>
<dbReference type="PANTHER" id="PTHR11136">
    <property type="entry name" value="FOLYLPOLYGLUTAMATE SYNTHASE-RELATED"/>
    <property type="match status" value="1"/>
</dbReference>
<dbReference type="PANTHER" id="PTHR11136:SF0">
    <property type="entry name" value="DIHYDROFOLATE SYNTHETASE-RELATED"/>
    <property type="match status" value="1"/>
</dbReference>
<dbReference type="EMBL" id="JSCE01000193">
    <property type="protein sequence ID" value="KHM51485.1"/>
    <property type="molecule type" value="Genomic_DNA"/>
</dbReference>
<keyword evidence="6" id="KW-0547">Nucleotide-binding</keyword>
<dbReference type="STRING" id="82374.NZ47_10285"/>
<evidence type="ECO:0000256" key="2">
    <source>
        <dbReference type="ARBA" id="ARBA00008276"/>
    </source>
</evidence>
<evidence type="ECO:0000256" key="6">
    <source>
        <dbReference type="ARBA" id="ARBA00022741"/>
    </source>
</evidence>
<dbReference type="RefSeq" id="WP_039210233.1">
    <property type="nucleotide sequence ID" value="NZ_JSCE01000193.1"/>
</dbReference>
<dbReference type="Pfam" id="PF08245">
    <property type="entry name" value="Mur_ligase_M"/>
    <property type="match status" value="1"/>
</dbReference>
<evidence type="ECO:0000256" key="10">
    <source>
        <dbReference type="ARBA" id="ARBA00047493"/>
    </source>
</evidence>
<dbReference type="InterPro" id="IPR018109">
    <property type="entry name" value="Folylpolyglutamate_synth_CS"/>
</dbReference>
<evidence type="ECO:0000256" key="9">
    <source>
        <dbReference type="ARBA" id="ARBA00030592"/>
    </source>
</evidence>